<proteinExistence type="predicted"/>
<evidence type="ECO:0000313" key="2">
    <source>
        <dbReference type="EMBL" id="KKK99232.1"/>
    </source>
</evidence>
<dbReference type="EMBL" id="LAZR01045290">
    <property type="protein sequence ID" value="KKK99232.1"/>
    <property type="molecule type" value="Genomic_DNA"/>
</dbReference>
<organism evidence="2">
    <name type="scientific">marine sediment metagenome</name>
    <dbReference type="NCBI Taxonomy" id="412755"/>
    <lineage>
        <taxon>unclassified sequences</taxon>
        <taxon>metagenomes</taxon>
        <taxon>ecological metagenomes</taxon>
    </lineage>
</organism>
<feature type="compositionally biased region" description="Polar residues" evidence="1">
    <location>
        <begin position="51"/>
        <end position="63"/>
    </location>
</feature>
<evidence type="ECO:0000256" key="1">
    <source>
        <dbReference type="SAM" id="MobiDB-lite"/>
    </source>
</evidence>
<name>A0A0F8ZZ32_9ZZZZ</name>
<comment type="caution">
    <text evidence="2">The sequence shown here is derived from an EMBL/GenBank/DDBJ whole genome shotgun (WGS) entry which is preliminary data.</text>
</comment>
<sequence length="91" mass="10397">MTIKPNYPNIAEAEEALETITNPEMVLLRVEIEIDMPDHVDHDGDRYTPTGRDSSYRISQPGNKMTPMPAAEYGYENKRLWLNADGMLLED</sequence>
<reference evidence="2" key="1">
    <citation type="journal article" date="2015" name="Nature">
        <title>Complex archaea that bridge the gap between prokaryotes and eukaryotes.</title>
        <authorList>
            <person name="Spang A."/>
            <person name="Saw J.H."/>
            <person name="Jorgensen S.L."/>
            <person name="Zaremba-Niedzwiedzka K."/>
            <person name="Martijn J."/>
            <person name="Lind A.E."/>
            <person name="van Eijk R."/>
            <person name="Schleper C."/>
            <person name="Guy L."/>
            <person name="Ettema T.J."/>
        </authorList>
    </citation>
    <scope>NUCLEOTIDE SEQUENCE</scope>
</reference>
<protein>
    <submittedName>
        <fullName evidence="2">Uncharacterized protein</fullName>
    </submittedName>
</protein>
<accession>A0A0F8ZZ32</accession>
<dbReference type="AlphaFoldDB" id="A0A0F8ZZ32"/>
<feature type="region of interest" description="Disordered" evidence="1">
    <location>
        <begin position="38"/>
        <end position="70"/>
    </location>
</feature>
<gene>
    <name evidence="2" type="ORF">LCGC14_2634800</name>
</gene>